<protein>
    <submittedName>
        <fullName evidence="1">Uncharacterized protein</fullName>
    </submittedName>
</protein>
<comment type="caution">
    <text evidence="1">The sequence shown here is derived from an EMBL/GenBank/DDBJ whole genome shotgun (WGS) entry which is preliminary data.</text>
</comment>
<dbReference type="EMBL" id="QTSX02005194">
    <property type="protein sequence ID" value="KAJ9060398.1"/>
    <property type="molecule type" value="Genomic_DNA"/>
</dbReference>
<proteinExistence type="predicted"/>
<dbReference type="Proteomes" id="UP001165960">
    <property type="component" value="Unassembled WGS sequence"/>
</dbReference>
<organism evidence="1 2">
    <name type="scientific">Entomophthora muscae</name>
    <dbReference type="NCBI Taxonomy" id="34485"/>
    <lineage>
        <taxon>Eukaryota</taxon>
        <taxon>Fungi</taxon>
        <taxon>Fungi incertae sedis</taxon>
        <taxon>Zoopagomycota</taxon>
        <taxon>Entomophthoromycotina</taxon>
        <taxon>Entomophthoromycetes</taxon>
        <taxon>Entomophthorales</taxon>
        <taxon>Entomophthoraceae</taxon>
        <taxon>Entomophthora</taxon>
    </lineage>
</organism>
<gene>
    <name evidence="1" type="ORF">DSO57_1031309</name>
</gene>
<sequence length="428" mass="46728">MKEVISPKEFDLEVESLSDDEQPLPDGGFGWVVVGASFMVSFIVYGLIYTYNFVYEHYMEQEEYQTYRVQLELVGTVNLAVLNFSCLVMGRVDDRLGHRRCIMIGASIYTLGLVISAFVESAWLLILTQGVMLGLGGSMASIATISAPMQWFDKRRGLASGIAMAGCGLGGLFLALVVPEVLKKISIRDFLLIFAAFSFVTMMAAALVIRDQPKSESMDDIPWYDCTIMKNPMFLLLLLGNTIATFGYIVPSYKMLKYVEALGLTKSHNSYILSMVCLAASISRVIGGAMADKLGACNMLILSLITMFLSCSIVWVLSKTLVTLLIFGFLFGFGMGGFVSLPPMITSKLFGLKGLSTTNGWLYFTAGIPSLCGVYIATAIIDSTPPSPTDVTGTSFYAIQYAGATALVGAVFIFWLKLMNNRNPFAKI</sequence>
<name>A0ACC2SDL6_9FUNG</name>
<reference evidence="1" key="1">
    <citation type="submission" date="2022-04" db="EMBL/GenBank/DDBJ databases">
        <title>Genome of the entomopathogenic fungus Entomophthora muscae.</title>
        <authorList>
            <person name="Elya C."/>
            <person name="Lovett B.R."/>
            <person name="Lee E."/>
            <person name="Macias A.M."/>
            <person name="Hajek A.E."/>
            <person name="De Bivort B.L."/>
            <person name="Kasson M.T."/>
            <person name="De Fine Licht H.H."/>
            <person name="Stajich J.E."/>
        </authorList>
    </citation>
    <scope>NUCLEOTIDE SEQUENCE</scope>
    <source>
        <strain evidence="1">Berkeley</strain>
    </source>
</reference>
<accession>A0ACC2SDL6</accession>
<keyword evidence="2" id="KW-1185">Reference proteome</keyword>
<evidence type="ECO:0000313" key="2">
    <source>
        <dbReference type="Proteomes" id="UP001165960"/>
    </source>
</evidence>
<evidence type="ECO:0000313" key="1">
    <source>
        <dbReference type="EMBL" id="KAJ9060398.1"/>
    </source>
</evidence>